<evidence type="ECO:0000313" key="2">
    <source>
        <dbReference type="Proteomes" id="UP000066284"/>
    </source>
</evidence>
<dbReference type="PROSITE" id="PS51257">
    <property type="entry name" value="PROKAR_LIPOPROTEIN"/>
    <property type="match status" value="1"/>
</dbReference>
<dbReference type="Gene3D" id="1.25.40.920">
    <property type="entry name" value="TRAP transporter T-component"/>
    <property type="match status" value="1"/>
</dbReference>
<dbReference type="STRING" id="1715989.NITINOP_1696"/>
<dbReference type="EMBL" id="LN885086">
    <property type="protein sequence ID" value="CUQ66671.1"/>
    <property type="molecule type" value="Genomic_DNA"/>
</dbReference>
<name>A0A0S4KSD6_9BACT</name>
<dbReference type="InterPro" id="IPR031823">
    <property type="entry name" value="TatT"/>
</dbReference>
<dbReference type="OrthoDB" id="191213at2"/>
<dbReference type="AlphaFoldDB" id="A0A0S4KSD6"/>
<dbReference type="KEGG" id="nio:NITINOP_1696"/>
<dbReference type="InterPro" id="IPR038537">
    <property type="entry name" value="TatT_sf"/>
</dbReference>
<proteinExistence type="predicted"/>
<dbReference type="RefSeq" id="WP_062484654.1">
    <property type="nucleotide sequence ID" value="NZ_LN885086.1"/>
</dbReference>
<dbReference type="Pfam" id="PF16811">
    <property type="entry name" value="TAtT"/>
    <property type="match status" value="1"/>
</dbReference>
<gene>
    <name evidence="1" type="ORF">NITINOP_1696</name>
</gene>
<sequence>MRVDGDARSGGALRQRRCSLLVGLLVVAVLGGCSVKRLMADSVGEALSGDSDVYASEEDPDLAREAIPFGLKTLESLLAISPDHRGMLLSAAKGFATYAYLLQDEADRLEAADLDRSRLLRARSKKLYLRGRDYAFRGLNLAHPRFEERLRRDHFSTLAETEKDDVPFLYWAGASWGGALSAGPDDLAMVSDAPLLGALVRRVVDLHERYEAGAAHEFLVSYEASRPGGSAASAREHFYRALALTDAPRASLFLALAESLSVKEQNLDEFKDLLSKALAVDPDRQPNERLINMVARRRARWLSARISELFLDADHEERIP</sequence>
<evidence type="ECO:0000313" key="1">
    <source>
        <dbReference type="EMBL" id="CUQ66671.1"/>
    </source>
</evidence>
<reference evidence="2" key="1">
    <citation type="submission" date="2015-09" db="EMBL/GenBank/DDBJ databases">
        <authorList>
            <person name="Daims H."/>
        </authorList>
    </citation>
    <scope>NUCLEOTIDE SEQUENCE [LARGE SCALE GENOMIC DNA]</scope>
</reference>
<accession>A0A0S4KSD6</accession>
<keyword evidence="2" id="KW-1185">Reference proteome</keyword>
<protein>
    <submittedName>
        <fullName evidence="1">Uncharacterized protein</fullName>
    </submittedName>
</protein>
<dbReference type="Proteomes" id="UP000066284">
    <property type="component" value="Chromosome 1"/>
</dbReference>
<organism evidence="1 2">
    <name type="scientific">Candidatus Nitrospira inopinata</name>
    <dbReference type="NCBI Taxonomy" id="1715989"/>
    <lineage>
        <taxon>Bacteria</taxon>
        <taxon>Pseudomonadati</taxon>
        <taxon>Nitrospirota</taxon>
        <taxon>Nitrospiria</taxon>
        <taxon>Nitrospirales</taxon>
        <taxon>Nitrospiraceae</taxon>
        <taxon>Nitrospira</taxon>
    </lineage>
</organism>